<evidence type="ECO:0000256" key="1">
    <source>
        <dbReference type="ARBA" id="ARBA00004141"/>
    </source>
</evidence>
<dbReference type="EMBL" id="KV722332">
    <property type="protein sequence ID" value="OCH96139.1"/>
    <property type="molecule type" value="Genomic_DNA"/>
</dbReference>
<dbReference type="Pfam" id="PF05653">
    <property type="entry name" value="Mg_trans_NIPA"/>
    <property type="match status" value="2"/>
</dbReference>
<keyword evidence="2 6" id="KW-0812">Transmembrane</keyword>
<dbReference type="PANTHER" id="PTHR12570">
    <property type="match status" value="1"/>
</dbReference>
<feature type="transmembrane region" description="Helical" evidence="6">
    <location>
        <begin position="20"/>
        <end position="40"/>
    </location>
</feature>
<evidence type="ECO:0000256" key="3">
    <source>
        <dbReference type="ARBA" id="ARBA00022989"/>
    </source>
</evidence>
<feature type="transmembrane region" description="Helical" evidence="6">
    <location>
        <begin position="91"/>
        <end position="111"/>
    </location>
</feature>
<feature type="region of interest" description="Disordered" evidence="5">
    <location>
        <begin position="574"/>
        <end position="597"/>
    </location>
</feature>
<feature type="transmembrane region" description="Helical" evidence="6">
    <location>
        <begin position="308"/>
        <end position="327"/>
    </location>
</feature>
<proteinExistence type="predicted"/>
<dbReference type="Proteomes" id="UP000250043">
    <property type="component" value="Unassembled WGS sequence"/>
</dbReference>
<feature type="transmembrane region" description="Helical" evidence="6">
    <location>
        <begin position="118"/>
        <end position="138"/>
    </location>
</feature>
<evidence type="ECO:0000313" key="8">
    <source>
        <dbReference type="Proteomes" id="UP000250043"/>
    </source>
</evidence>
<dbReference type="GO" id="GO:0015095">
    <property type="term" value="F:magnesium ion transmembrane transporter activity"/>
    <property type="evidence" value="ECO:0007669"/>
    <property type="project" value="InterPro"/>
</dbReference>
<dbReference type="InterPro" id="IPR008521">
    <property type="entry name" value="Mg_trans_NIPA"/>
</dbReference>
<feature type="compositionally biased region" description="Basic and acidic residues" evidence="5">
    <location>
        <begin position="638"/>
        <end position="647"/>
    </location>
</feature>
<dbReference type="OrthoDB" id="2504919at2759"/>
<sequence>MRFMAVSTRISENTGTYISIPLGIAIGLLASFVQSLGLTIQRKSHVLNQALPEGERKAEYRRPLWLLGFGIFISSNLFGSIFQIASLPVVILAPLGAVSLLWNAFFARLLLGDGVSPWMIIGTLLIAGGAVLIGIFGIVPEPTHSLEDLLRLFNRPAFVVYFSLLAFVVVVCLAITHIAEYYYKRQRSLPPVSPPLSPLIAPTTAPSILTTATTTSTTDLDIANERTPLLDRKSITDRRSKSPLSDSDDSTTSHSISSLTKSSSTPLILAASYASFSGIISGMCLLFAKSGVELLMLTIAGDNQFWRWQAWVLVLALAVCALLQLWYMHKSLILANPILICPLAFCFYNLSSILNGLVYFDQFSSLSALQLWMVILGITILLTGVWVVSFPSTGGGVDIGSWTKEGDLSGEHMEMEVGSVMSLDGQDDVQEIEIYEDEPLPMHGSRGEPSGAVLKRSGRFHFESIPDLRVVTEAPGPIPSPHISPSILSPRTLHPRQQTDSALLGSHMRRSQTVHTPDTVTLRTSRTGVSRRRTTLAAAGLSEEQLPFPNPLSPGPSNFGAGFSIGLSPVSPGFVLVPRDRRRRPTGSLRDSTSADDDVFQDARRLNGDVEGRRRRVVSDGALGPSSAGRLGEPSITRSEEDMRDETCEPLLTTSGQSRSGAARERWTWLRSIITGTKQ</sequence>
<comment type="subcellular location">
    <subcellularLocation>
        <location evidence="1">Membrane</location>
        <topology evidence="1">Multi-pass membrane protein</topology>
    </subcellularLocation>
</comment>
<dbReference type="InterPro" id="IPR037185">
    <property type="entry name" value="EmrE-like"/>
</dbReference>
<dbReference type="AlphaFoldDB" id="A0A8E2DUC6"/>
<feature type="region of interest" description="Disordered" evidence="5">
    <location>
        <begin position="620"/>
        <end position="664"/>
    </location>
</feature>
<reference evidence="7 8" key="1">
    <citation type="submission" date="2016-07" db="EMBL/GenBank/DDBJ databases">
        <title>Draft genome of the white-rot fungus Obba rivulosa 3A-2.</title>
        <authorList>
            <consortium name="DOE Joint Genome Institute"/>
            <person name="Miettinen O."/>
            <person name="Riley R."/>
            <person name="Acob R."/>
            <person name="Barry K."/>
            <person name="Cullen D."/>
            <person name="De Vries R."/>
            <person name="Hainaut M."/>
            <person name="Hatakka A."/>
            <person name="Henrissat B."/>
            <person name="Hilden K."/>
            <person name="Kuo R."/>
            <person name="Labutti K."/>
            <person name="Lipzen A."/>
            <person name="Makela M.R."/>
            <person name="Sandor L."/>
            <person name="Spatafora J.W."/>
            <person name="Grigoriev I.V."/>
            <person name="Hibbett D.S."/>
        </authorList>
    </citation>
    <scope>NUCLEOTIDE SEQUENCE [LARGE SCALE GENOMIC DNA]</scope>
    <source>
        <strain evidence="7 8">3A-2</strain>
    </source>
</reference>
<accession>A0A8E2DUC6</accession>
<evidence type="ECO:0000256" key="4">
    <source>
        <dbReference type="ARBA" id="ARBA00023136"/>
    </source>
</evidence>
<evidence type="ECO:0008006" key="9">
    <source>
        <dbReference type="Google" id="ProtNLM"/>
    </source>
</evidence>
<evidence type="ECO:0000256" key="5">
    <source>
        <dbReference type="SAM" id="MobiDB-lite"/>
    </source>
</evidence>
<feature type="transmembrane region" description="Helical" evidence="6">
    <location>
        <begin position="366"/>
        <end position="388"/>
    </location>
</feature>
<feature type="compositionally biased region" description="Low complexity" evidence="5">
    <location>
        <begin position="242"/>
        <end position="259"/>
    </location>
</feature>
<evidence type="ECO:0000256" key="6">
    <source>
        <dbReference type="SAM" id="Phobius"/>
    </source>
</evidence>
<feature type="transmembrane region" description="Helical" evidence="6">
    <location>
        <begin position="64"/>
        <end position="85"/>
    </location>
</feature>
<protein>
    <recommendedName>
        <fullName evidence="9">Magnesium transporter NIPA-domain-containing protein</fullName>
    </recommendedName>
</protein>
<feature type="region of interest" description="Disordered" evidence="5">
    <location>
        <begin position="235"/>
        <end position="259"/>
    </location>
</feature>
<evidence type="ECO:0000256" key="2">
    <source>
        <dbReference type="ARBA" id="ARBA00022692"/>
    </source>
</evidence>
<evidence type="ECO:0000313" key="7">
    <source>
        <dbReference type="EMBL" id="OCH96139.1"/>
    </source>
</evidence>
<dbReference type="SUPFAM" id="SSF103481">
    <property type="entry name" value="Multidrug resistance efflux transporter EmrE"/>
    <property type="match status" value="1"/>
</dbReference>
<feature type="transmembrane region" description="Helical" evidence="6">
    <location>
        <begin position="158"/>
        <end position="179"/>
    </location>
</feature>
<keyword evidence="3 6" id="KW-1133">Transmembrane helix</keyword>
<keyword evidence="4 6" id="KW-0472">Membrane</keyword>
<dbReference type="GO" id="GO:0016020">
    <property type="term" value="C:membrane"/>
    <property type="evidence" value="ECO:0007669"/>
    <property type="project" value="UniProtKB-SubCell"/>
</dbReference>
<keyword evidence="8" id="KW-1185">Reference proteome</keyword>
<organism evidence="7 8">
    <name type="scientific">Obba rivulosa</name>
    <dbReference type="NCBI Taxonomy" id="1052685"/>
    <lineage>
        <taxon>Eukaryota</taxon>
        <taxon>Fungi</taxon>
        <taxon>Dikarya</taxon>
        <taxon>Basidiomycota</taxon>
        <taxon>Agaricomycotina</taxon>
        <taxon>Agaricomycetes</taxon>
        <taxon>Polyporales</taxon>
        <taxon>Gelatoporiaceae</taxon>
        <taxon>Obba</taxon>
    </lineage>
</organism>
<feature type="transmembrane region" description="Helical" evidence="6">
    <location>
        <begin position="339"/>
        <end position="360"/>
    </location>
</feature>
<feature type="transmembrane region" description="Helical" evidence="6">
    <location>
        <begin position="267"/>
        <end position="288"/>
    </location>
</feature>
<gene>
    <name evidence="7" type="ORF">OBBRIDRAFT_365605</name>
</gene>
<dbReference type="PANTHER" id="PTHR12570:SF86">
    <property type="entry name" value="ADR321CP"/>
    <property type="match status" value="1"/>
</dbReference>
<name>A0A8E2DUC6_9APHY</name>